<sequence length="515" mass="58585">MSQVLMFFFTLCVMSSCEGEKDLIVSDFKSPIHTKELYLVGDAVPTGWSFEDPTPMQCSETDPYIFVYKGQLHEGEFKVSLAPTSSLDVDFIRPIYYGQEIGKEPLEAVKFQMHADNPDEKWLVVANGTYELTFNLRDWTLSTEYLGEFVQPEVAPIETETLYIVGSATSIGWNVGNALETAKKSKYIFEYECWLNEGELRATTKRAWGYHIRPVTDHVKIGKDGIENENFMYVWDPDINWLVTDPGNYHLTFDLENWTLKTEFLGGENPDRPSDKDPIETSTLFMVGDATVNGWNGDAMTALTRDASDSHVFTYEGNLYAGEFKVYPKSGDEYPSWDAIRPLGGNRPITKTDITEEEFDYSLNPDYKWVVKDAGKYRLTLNLSKWTMSCSYLGTLEDIEIPVNPIETEEFFILGDAAPSGWDIYNPTPVTRVSKYIFVYDGHLNAGRMRATPVKDWGIHVRPKSDNSPIGINGVASSGFIYTANPDYNWNVEKAGNYKLTFDLEHWTIKAEYKD</sequence>
<dbReference type="KEGG" id="bvs:BARVI_10615"/>
<evidence type="ECO:0008006" key="3">
    <source>
        <dbReference type="Google" id="ProtNLM"/>
    </source>
</evidence>
<name>W0ESX7_9BACT</name>
<dbReference type="Proteomes" id="UP000018901">
    <property type="component" value="Chromosome"/>
</dbReference>
<organism evidence="1 2">
    <name type="scientific">Barnesiella viscericola DSM 18177</name>
    <dbReference type="NCBI Taxonomy" id="880074"/>
    <lineage>
        <taxon>Bacteria</taxon>
        <taxon>Pseudomonadati</taxon>
        <taxon>Bacteroidota</taxon>
        <taxon>Bacteroidia</taxon>
        <taxon>Bacteroidales</taxon>
        <taxon>Barnesiellaceae</taxon>
        <taxon>Barnesiella</taxon>
    </lineage>
</organism>
<dbReference type="GO" id="GO:0019867">
    <property type="term" value="C:outer membrane"/>
    <property type="evidence" value="ECO:0007669"/>
    <property type="project" value="InterPro"/>
</dbReference>
<dbReference type="GO" id="GO:2001070">
    <property type="term" value="F:starch binding"/>
    <property type="evidence" value="ECO:0007669"/>
    <property type="project" value="InterPro"/>
</dbReference>
<dbReference type="EMBL" id="CP007034">
    <property type="protein sequence ID" value="AHF13930.1"/>
    <property type="molecule type" value="Genomic_DNA"/>
</dbReference>
<reference evidence="1 2" key="1">
    <citation type="submission" date="2013-12" db="EMBL/GenBank/DDBJ databases">
        <authorList>
            <consortium name="DOE Joint Genome Institute"/>
            <person name="Eisen J."/>
            <person name="Huntemann M."/>
            <person name="Han J."/>
            <person name="Chen A."/>
            <person name="Kyrpides N."/>
            <person name="Mavromatis K."/>
            <person name="Markowitz V."/>
            <person name="Palaniappan K."/>
            <person name="Ivanova N."/>
            <person name="Schaumberg A."/>
            <person name="Pati A."/>
            <person name="Liolios K."/>
            <person name="Nordberg H.P."/>
            <person name="Cantor M.N."/>
            <person name="Hua S.X."/>
            <person name="Woyke T."/>
        </authorList>
    </citation>
    <scope>NUCLEOTIDE SEQUENCE [LARGE SCALE GENOMIC DNA]</scope>
    <source>
        <strain evidence="2">DSM 18177</strain>
    </source>
</reference>
<dbReference type="STRING" id="880074.BARVI_10615"/>
<protein>
    <recommendedName>
        <fullName evidence="3">SusE outer membrane protein domain-containing protein</fullName>
    </recommendedName>
</protein>
<dbReference type="Gene3D" id="2.60.40.3620">
    <property type="match status" value="4"/>
</dbReference>
<keyword evidence="2" id="KW-1185">Reference proteome</keyword>
<accession>W0ESX7</accession>
<dbReference type="eggNOG" id="ENOG502Z9MU">
    <property type="taxonomic scope" value="Bacteria"/>
</dbReference>
<gene>
    <name evidence="1" type="ORF">BARVI_10615</name>
</gene>
<evidence type="ECO:0000313" key="2">
    <source>
        <dbReference type="Proteomes" id="UP000018901"/>
    </source>
</evidence>
<dbReference type="HOGENOM" id="CLU_039928_0_0_10"/>
<evidence type="ECO:0000313" key="1">
    <source>
        <dbReference type="EMBL" id="AHF13930.1"/>
    </source>
</evidence>
<dbReference type="AlphaFoldDB" id="W0ESX7"/>
<proteinExistence type="predicted"/>